<protein>
    <recommendedName>
        <fullName evidence="3">Glycosyltransferase</fullName>
    </recommendedName>
</protein>
<dbReference type="AlphaFoldDB" id="A0A135ZZU8"/>
<dbReference type="EMBL" id="LSNE01000006">
    <property type="protein sequence ID" value="KXI28501.1"/>
    <property type="molecule type" value="Genomic_DNA"/>
</dbReference>
<evidence type="ECO:0008006" key="3">
    <source>
        <dbReference type="Google" id="ProtNLM"/>
    </source>
</evidence>
<dbReference type="OrthoDB" id="6823186at2"/>
<keyword evidence="2" id="KW-1185">Reference proteome</keyword>
<sequence>MNTIWCYPNKNELNRYIESNERVWKKAGYQVEFTDLLLSDIARQLFSPRKNVIILNWFEDRVSYSATPTIEFVKSLIILLTVKLKFRRIIWVRHNFCPHNIKSEKFFRWISILLNKLSHRIVTHRPVKQFKSTVIPHPLYSVSKTSICVEKDVEYIYFGTIKKYKGIEQLLSAWPSNKKIVIAGKCDDENLNKSLI</sequence>
<dbReference type="STRING" id="1799789.AX660_15535"/>
<comment type="caution">
    <text evidence="1">The sequence shown here is derived from an EMBL/GenBank/DDBJ whole genome shotgun (WGS) entry which is preliminary data.</text>
</comment>
<proteinExistence type="predicted"/>
<name>A0A135ZZU8_9ALTE</name>
<evidence type="ECO:0000313" key="1">
    <source>
        <dbReference type="EMBL" id="KXI28501.1"/>
    </source>
</evidence>
<dbReference type="SUPFAM" id="SSF53756">
    <property type="entry name" value="UDP-Glycosyltransferase/glycogen phosphorylase"/>
    <property type="match status" value="1"/>
</dbReference>
<gene>
    <name evidence="1" type="ORF">AX660_15535</name>
</gene>
<reference evidence="2" key="1">
    <citation type="submission" date="2016-02" db="EMBL/GenBank/DDBJ databases">
        <authorList>
            <person name="Schultz-Johansen M."/>
            <person name="Glaring M.A."/>
            <person name="Bech P.K."/>
            <person name="Stougaard P."/>
        </authorList>
    </citation>
    <scope>NUCLEOTIDE SEQUENCE [LARGE SCALE GENOMIC DNA]</scope>
    <source>
        <strain evidence="2">S66</strain>
    </source>
</reference>
<dbReference type="Proteomes" id="UP000070299">
    <property type="component" value="Unassembled WGS sequence"/>
</dbReference>
<organism evidence="1 2">
    <name type="scientific">Paraglaciecola hydrolytica</name>
    <dbReference type="NCBI Taxonomy" id="1799789"/>
    <lineage>
        <taxon>Bacteria</taxon>
        <taxon>Pseudomonadati</taxon>
        <taxon>Pseudomonadota</taxon>
        <taxon>Gammaproteobacteria</taxon>
        <taxon>Alteromonadales</taxon>
        <taxon>Alteromonadaceae</taxon>
        <taxon>Paraglaciecola</taxon>
    </lineage>
</organism>
<dbReference type="RefSeq" id="WP_068377459.1">
    <property type="nucleotide sequence ID" value="NZ_LSNE01000006.1"/>
</dbReference>
<accession>A0A135ZZU8</accession>
<evidence type="ECO:0000313" key="2">
    <source>
        <dbReference type="Proteomes" id="UP000070299"/>
    </source>
</evidence>